<feature type="domain" description="Copper amine oxidase-like N-terminal" evidence="2">
    <location>
        <begin position="313"/>
        <end position="421"/>
    </location>
</feature>
<dbReference type="RefSeq" id="WP_209749048.1">
    <property type="nucleotide sequence ID" value="NZ_JBHSMH010000118.1"/>
</dbReference>
<evidence type="ECO:0000313" key="5">
    <source>
        <dbReference type="Proteomes" id="UP001596105"/>
    </source>
</evidence>
<dbReference type="InterPro" id="IPR036514">
    <property type="entry name" value="SGNH_hydro_sf"/>
</dbReference>
<dbReference type="Pfam" id="PF07833">
    <property type="entry name" value="Cu_amine_oxidN1"/>
    <property type="match status" value="1"/>
</dbReference>
<protein>
    <submittedName>
        <fullName evidence="4">Stalk domain-containing protein</fullName>
    </submittedName>
</protein>
<keyword evidence="1" id="KW-0732">Signal</keyword>
<evidence type="ECO:0000259" key="3">
    <source>
        <dbReference type="Pfam" id="PF13472"/>
    </source>
</evidence>
<dbReference type="InterPro" id="IPR012854">
    <property type="entry name" value="Cu_amine_oxidase-like_N"/>
</dbReference>
<dbReference type="Gene3D" id="3.30.457.10">
    <property type="entry name" value="Copper amine oxidase-like, N-terminal domain"/>
    <property type="match status" value="1"/>
</dbReference>
<comment type="caution">
    <text evidence="4">The sequence shown here is derived from an EMBL/GenBank/DDBJ whole genome shotgun (WGS) entry which is preliminary data.</text>
</comment>
<sequence>MRKSYRKSLVPLFAVTLVFSSTSAAYAAGEGTPTNDGYNIVALGDSIGTGYEPGMNLQSVPYGYVERVYEQALFHGRSELDNYAILGLTTPGLANFLQAASENRATTASELQDFPPTFAVDALKQANDTAEKAPELGKDLAKADLVVLTIGANDFGEIVKAATGKDSTAARQIIQDKTVETMNKYTEDLDKTMILLHKLAPDAQIVLADQYLPLMPSHELYADLDKVGKTLSETVDAKAAELTAAGVPVKVAHVFDPFQEKSSSLTHFNAFDGFDIHPSQAGYETIAKAFSDVVWYEYRTPAPRPADVVNTIVINGKETQNKPVFKNGTNFLAITDLADAIGANWNWDQKTKSVTFSKNGKTVVITIGAKTIVVDGSAKPLATPAYFQQIGKFTKTYVPLAVVSDSLDYQVVFRNKLKTAFINL</sequence>
<name>A0ABW0M260_9BACL</name>
<keyword evidence="5" id="KW-1185">Reference proteome</keyword>
<dbReference type="Pfam" id="PF13472">
    <property type="entry name" value="Lipase_GDSL_2"/>
    <property type="match status" value="1"/>
</dbReference>
<proteinExistence type="predicted"/>
<feature type="signal peptide" evidence="1">
    <location>
        <begin position="1"/>
        <end position="27"/>
    </location>
</feature>
<dbReference type="InterPro" id="IPR013830">
    <property type="entry name" value="SGNH_hydro"/>
</dbReference>
<evidence type="ECO:0000256" key="1">
    <source>
        <dbReference type="SAM" id="SignalP"/>
    </source>
</evidence>
<accession>A0ABW0M260</accession>
<organism evidence="4 5">
    <name type="scientific">Cohnella suwonensis</name>
    <dbReference type="NCBI Taxonomy" id="696072"/>
    <lineage>
        <taxon>Bacteria</taxon>
        <taxon>Bacillati</taxon>
        <taxon>Bacillota</taxon>
        <taxon>Bacilli</taxon>
        <taxon>Bacillales</taxon>
        <taxon>Paenibacillaceae</taxon>
        <taxon>Cohnella</taxon>
    </lineage>
</organism>
<dbReference type="InterPro" id="IPR051532">
    <property type="entry name" value="Ester_Hydrolysis_Enzymes"/>
</dbReference>
<evidence type="ECO:0000259" key="2">
    <source>
        <dbReference type="Pfam" id="PF07833"/>
    </source>
</evidence>
<dbReference type="Gene3D" id="3.40.50.1110">
    <property type="entry name" value="SGNH hydrolase"/>
    <property type="match status" value="1"/>
</dbReference>
<dbReference type="PANTHER" id="PTHR30383:SF5">
    <property type="entry name" value="SGNH HYDROLASE-TYPE ESTERASE DOMAIN-CONTAINING PROTEIN"/>
    <property type="match status" value="1"/>
</dbReference>
<dbReference type="InterPro" id="IPR036582">
    <property type="entry name" value="Mao_N_sf"/>
</dbReference>
<dbReference type="PANTHER" id="PTHR30383">
    <property type="entry name" value="THIOESTERASE 1/PROTEASE 1/LYSOPHOSPHOLIPASE L1"/>
    <property type="match status" value="1"/>
</dbReference>
<evidence type="ECO:0000313" key="4">
    <source>
        <dbReference type="EMBL" id="MFC5472160.1"/>
    </source>
</evidence>
<dbReference type="Proteomes" id="UP001596105">
    <property type="component" value="Unassembled WGS sequence"/>
</dbReference>
<feature type="chain" id="PRO_5045614090" evidence="1">
    <location>
        <begin position="28"/>
        <end position="424"/>
    </location>
</feature>
<dbReference type="SUPFAM" id="SSF52266">
    <property type="entry name" value="SGNH hydrolase"/>
    <property type="match status" value="1"/>
</dbReference>
<dbReference type="SUPFAM" id="SSF55383">
    <property type="entry name" value="Copper amine oxidase, domain N"/>
    <property type="match status" value="1"/>
</dbReference>
<dbReference type="EMBL" id="JBHSMH010000118">
    <property type="protein sequence ID" value="MFC5472160.1"/>
    <property type="molecule type" value="Genomic_DNA"/>
</dbReference>
<gene>
    <name evidence="4" type="ORF">ACFPPD_26100</name>
</gene>
<feature type="domain" description="SGNH hydrolase-type esterase" evidence="3">
    <location>
        <begin position="42"/>
        <end position="284"/>
    </location>
</feature>
<dbReference type="CDD" id="cd00229">
    <property type="entry name" value="SGNH_hydrolase"/>
    <property type="match status" value="1"/>
</dbReference>
<reference evidence="5" key="1">
    <citation type="journal article" date="2019" name="Int. J. Syst. Evol. Microbiol.">
        <title>The Global Catalogue of Microorganisms (GCM) 10K type strain sequencing project: providing services to taxonomists for standard genome sequencing and annotation.</title>
        <authorList>
            <consortium name="The Broad Institute Genomics Platform"/>
            <consortium name="The Broad Institute Genome Sequencing Center for Infectious Disease"/>
            <person name="Wu L."/>
            <person name="Ma J."/>
        </authorList>
    </citation>
    <scope>NUCLEOTIDE SEQUENCE [LARGE SCALE GENOMIC DNA]</scope>
    <source>
        <strain evidence="5">CCUG 57113</strain>
    </source>
</reference>